<dbReference type="RefSeq" id="WP_202652003.1">
    <property type="nucleotide sequence ID" value="NZ_JAESWB010000025.1"/>
</dbReference>
<gene>
    <name evidence="1" type="ORF">JK635_02205</name>
</gene>
<evidence type="ECO:0000313" key="2">
    <source>
        <dbReference type="Proteomes" id="UP000623967"/>
    </source>
</evidence>
<evidence type="ECO:0000313" key="1">
    <source>
        <dbReference type="EMBL" id="MBL4951052.1"/>
    </source>
</evidence>
<sequence>MFTKEIKVKGEIVKGQIIGNWSKKSYYALKLTELNPQTLDDEDLDKLINELIAIKEQVYILNEEYERSKIK</sequence>
<organism evidence="1 2">
    <name type="scientific">Neobacillus paridis</name>
    <dbReference type="NCBI Taxonomy" id="2803862"/>
    <lineage>
        <taxon>Bacteria</taxon>
        <taxon>Bacillati</taxon>
        <taxon>Bacillota</taxon>
        <taxon>Bacilli</taxon>
        <taxon>Bacillales</taxon>
        <taxon>Bacillaceae</taxon>
        <taxon>Neobacillus</taxon>
    </lineage>
</organism>
<dbReference type="EMBL" id="JAESWB010000025">
    <property type="protein sequence ID" value="MBL4951052.1"/>
    <property type="molecule type" value="Genomic_DNA"/>
</dbReference>
<proteinExistence type="predicted"/>
<dbReference type="Proteomes" id="UP000623967">
    <property type="component" value="Unassembled WGS sequence"/>
</dbReference>
<name>A0ABS1TIB7_9BACI</name>
<keyword evidence="2" id="KW-1185">Reference proteome</keyword>
<accession>A0ABS1TIB7</accession>
<protein>
    <submittedName>
        <fullName evidence="1">Uncharacterized protein</fullName>
    </submittedName>
</protein>
<comment type="caution">
    <text evidence="1">The sequence shown here is derived from an EMBL/GenBank/DDBJ whole genome shotgun (WGS) entry which is preliminary data.</text>
</comment>
<reference evidence="1 2" key="1">
    <citation type="submission" date="2021-01" db="EMBL/GenBank/DDBJ databases">
        <title>Genome public.</title>
        <authorList>
            <person name="Liu C."/>
            <person name="Sun Q."/>
        </authorList>
    </citation>
    <scope>NUCLEOTIDE SEQUENCE [LARGE SCALE GENOMIC DNA]</scope>
    <source>
        <strain evidence="1 2">YIM B02564</strain>
    </source>
</reference>